<proteinExistence type="inferred from homology"/>
<evidence type="ECO:0000313" key="16">
    <source>
        <dbReference type="Proteomes" id="UP000291259"/>
    </source>
</evidence>
<dbReference type="GO" id="GO:0016020">
    <property type="term" value="C:membrane"/>
    <property type="evidence" value="ECO:0007669"/>
    <property type="project" value="UniProtKB-SubCell"/>
</dbReference>
<evidence type="ECO:0000256" key="1">
    <source>
        <dbReference type="ARBA" id="ARBA00004141"/>
    </source>
</evidence>
<evidence type="ECO:0000256" key="11">
    <source>
        <dbReference type="ARBA" id="ARBA00023303"/>
    </source>
</evidence>
<keyword evidence="8 14" id="KW-1133">Transmembrane helix</keyword>
<evidence type="ECO:0000256" key="4">
    <source>
        <dbReference type="ARBA" id="ARBA00022538"/>
    </source>
</evidence>
<evidence type="ECO:0000256" key="12">
    <source>
        <dbReference type="ARBA" id="ARBA00034430"/>
    </source>
</evidence>
<dbReference type="Proteomes" id="UP000291259">
    <property type="component" value="Chromosome"/>
</dbReference>
<feature type="transmembrane region" description="Helical" evidence="14">
    <location>
        <begin position="163"/>
        <end position="185"/>
    </location>
</feature>
<dbReference type="RefSeq" id="WP_129190494.1">
    <property type="nucleotide sequence ID" value="NZ_CP035491.1"/>
</dbReference>
<reference evidence="15 16" key="1">
    <citation type="submission" date="2019-01" db="EMBL/GenBank/DDBJ databases">
        <title>Genome sequencing of strain FW100M-8.</title>
        <authorList>
            <person name="Heo J."/>
            <person name="Kim S.-J."/>
            <person name="Kim J.-S."/>
            <person name="Hong S.-B."/>
            <person name="Kwon S.-W."/>
        </authorList>
    </citation>
    <scope>NUCLEOTIDE SEQUENCE [LARGE SCALE GENOMIC DNA]</scope>
    <source>
        <strain evidence="15 16">FW100M-8</strain>
    </source>
</reference>
<keyword evidence="5 14" id="KW-0812">Transmembrane</keyword>
<dbReference type="InterPro" id="IPR010617">
    <property type="entry name" value="TMEM175-like"/>
</dbReference>
<dbReference type="Pfam" id="PF06736">
    <property type="entry name" value="TMEM175"/>
    <property type="match status" value="1"/>
</dbReference>
<keyword evidence="7" id="KW-0630">Potassium</keyword>
<feature type="compositionally biased region" description="Gly residues" evidence="13">
    <location>
        <begin position="240"/>
        <end position="249"/>
    </location>
</feature>
<evidence type="ECO:0000256" key="6">
    <source>
        <dbReference type="ARBA" id="ARBA00022826"/>
    </source>
</evidence>
<dbReference type="GO" id="GO:0005267">
    <property type="term" value="F:potassium channel activity"/>
    <property type="evidence" value="ECO:0007669"/>
    <property type="project" value="UniProtKB-KW"/>
</dbReference>
<evidence type="ECO:0000256" key="7">
    <source>
        <dbReference type="ARBA" id="ARBA00022958"/>
    </source>
</evidence>
<dbReference type="AlphaFoldDB" id="A0A4P6FBH8"/>
<evidence type="ECO:0000256" key="14">
    <source>
        <dbReference type="SAM" id="Phobius"/>
    </source>
</evidence>
<evidence type="ECO:0000256" key="13">
    <source>
        <dbReference type="SAM" id="MobiDB-lite"/>
    </source>
</evidence>
<evidence type="ECO:0000256" key="10">
    <source>
        <dbReference type="ARBA" id="ARBA00023136"/>
    </source>
</evidence>
<keyword evidence="6" id="KW-0631">Potassium channel</keyword>
<comment type="similarity">
    <text evidence="2">Belongs to the TMEM175 family.</text>
</comment>
<dbReference type="GO" id="GO:0015252">
    <property type="term" value="F:proton channel activity"/>
    <property type="evidence" value="ECO:0007669"/>
    <property type="project" value="InterPro"/>
</dbReference>
<keyword evidence="3" id="KW-0813">Transport</keyword>
<comment type="subcellular location">
    <subcellularLocation>
        <location evidence="1">Membrane</location>
        <topology evidence="1">Multi-pass membrane protein</topology>
    </subcellularLocation>
</comment>
<keyword evidence="9" id="KW-0406">Ion transport</keyword>
<evidence type="ECO:0000256" key="8">
    <source>
        <dbReference type="ARBA" id="ARBA00022989"/>
    </source>
</evidence>
<feature type="transmembrane region" description="Helical" evidence="14">
    <location>
        <begin position="191"/>
        <end position="208"/>
    </location>
</feature>
<keyword evidence="10 14" id="KW-0472">Membrane</keyword>
<accession>A0A4P6FBH8</accession>
<organism evidence="15 16">
    <name type="scientific">Agromyces protaetiae</name>
    <dbReference type="NCBI Taxonomy" id="2509455"/>
    <lineage>
        <taxon>Bacteria</taxon>
        <taxon>Bacillati</taxon>
        <taxon>Actinomycetota</taxon>
        <taxon>Actinomycetes</taxon>
        <taxon>Micrococcales</taxon>
        <taxon>Microbacteriaceae</taxon>
        <taxon>Agromyces</taxon>
    </lineage>
</organism>
<comment type="catalytic activity">
    <reaction evidence="12">
        <text>K(+)(in) = K(+)(out)</text>
        <dbReference type="Rhea" id="RHEA:29463"/>
        <dbReference type="ChEBI" id="CHEBI:29103"/>
    </reaction>
</comment>
<dbReference type="KEGG" id="agf:ET445_08280"/>
<sequence>MSDQPSSTYPRDSVEFARAFTFFDAVYAFALTLLVVNLDPPEAAAWKSLDAWFDGIGWQLFGFAVSFIVIAVFWRTNHRIGSGFTGMSPGTIGANIVALAFVVLIPFSTQGISDPGSSEEPLAVAVYSINITLAVLTQSAVFTVARRAGLVADPLPRAANRAIFVDTLSTPAVFLASIPVAYLVSVPAARWVWLSLAVVGPISGQIAVRRVKRIVAEQKGTDVSGAADASGAPDVSGGSDPSGGDPGAS</sequence>
<feature type="transmembrane region" description="Helical" evidence="14">
    <location>
        <begin position="122"/>
        <end position="142"/>
    </location>
</feature>
<feature type="transmembrane region" description="Helical" evidence="14">
    <location>
        <begin position="16"/>
        <end position="36"/>
    </location>
</feature>
<feature type="transmembrane region" description="Helical" evidence="14">
    <location>
        <begin position="86"/>
        <end position="107"/>
    </location>
</feature>
<evidence type="ECO:0000256" key="3">
    <source>
        <dbReference type="ARBA" id="ARBA00022448"/>
    </source>
</evidence>
<evidence type="ECO:0000256" key="9">
    <source>
        <dbReference type="ARBA" id="ARBA00023065"/>
    </source>
</evidence>
<feature type="region of interest" description="Disordered" evidence="13">
    <location>
        <begin position="220"/>
        <end position="249"/>
    </location>
</feature>
<keyword evidence="11" id="KW-0407">Ion channel</keyword>
<dbReference type="EMBL" id="CP035491">
    <property type="protein sequence ID" value="QAY73342.1"/>
    <property type="molecule type" value="Genomic_DNA"/>
</dbReference>
<keyword evidence="16" id="KW-1185">Reference proteome</keyword>
<name>A0A4P6FBH8_9MICO</name>
<feature type="transmembrane region" description="Helical" evidence="14">
    <location>
        <begin position="56"/>
        <end position="74"/>
    </location>
</feature>
<evidence type="ECO:0000313" key="15">
    <source>
        <dbReference type="EMBL" id="QAY73342.1"/>
    </source>
</evidence>
<feature type="compositionally biased region" description="Low complexity" evidence="13">
    <location>
        <begin position="222"/>
        <end position="239"/>
    </location>
</feature>
<evidence type="ECO:0000256" key="2">
    <source>
        <dbReference type="ARBA" id="ARBA00006920"/>
    </source>
</evidence>
<dbReference type="OrthoDB" id="7626281at2"/>
<keyword evidence="4" id="KW-0633">Potassium transport</keyword>
<gene>
    <name evidence="15" type="ORF">ET445_08280</name>
</gene>
<protein>
    <submittedName>
        <fullName evidence="15">DUF1211 domain-containing protein</fullName>
    </submittedName>
</protein>
<evidence type="ECO:0000256" key="5">
    <source>
        <dbReference type="ARBA" id="ARBA00022692"/>
    </source>
</evidence>